<evidence type="ECO:0000256" key="6">
    <source>
        <dbReference type="ARBA" id="ARBA00023136"/>
    </source>
</evidence>
<dbReference type="OrthoDB" id="414175at2759"/>
<gene>
    <name evidence="7" type="ORF">EJ08DRAFT_653699</name>
</gene>
<keyword evidence="4" id="KW-0735">Signal-anchor</keyword>
<accession>A0A9P4NH44</accession>
<dbReference type="Gene3D" id="3.90.550.50">
    <property type="match status" value="1"/>
</dbReference>
<keyword evidence="6" id="KW-0472">Membrane</keyword>
<comment type="subcellular location">
    <subcellularLocation>
        <location evidence="1">Membrane</location>
        <topology evidence="1">Single-pass type II membrane protein</topology>
    </subcellularLocation>
</comment>
<evidence type="ECO:0000313" key="7">
    <source>
        <dbReference type="EMBL" id="KAF2420987.1"/>
    </source>
</evidence>
<evidence type="ECO:0000256" key="3">
    <source>
        <dbReference type="ARBA" id="ARBA00022692"/>
    </source>
</evidence>
<dbReference type="PANTHER" id="PTHR23033:SF47">
    <property type="entry name" value="APPLE DOMAIN-CONTAINING PROTEIN-RELATED"/>
    <property type="match status" value="1"/>
</dbReference>
<comment type="caution">
    <text evidence="7">The sequence shown here is derived from an EMBL/GenBank/DDBJ whole genome shotgun (WGS) entry which is preliminary data.</text>
</comment>
<evidence type="ECO:0000313" key="8">
    <source>
        <dbReference type="Proteomes" id="UP000800235"/>
    </source>
</evidence>
<organism evidence="7 8">
    <name type="scientific">Tothia fuscella</name>
    <dbReference type="NCBI Taxonomy" id="1048955"/>
    <lineage>
        <taxon>Eukaryota</taxon>
        <taxon>Fungi</taxon>
        <taxon>Dikarya</taxon>
        <taxon>Ascomycota</taxon>
        <taxon>Pezizomycotina</taxon>
        <taxon>Dothideomycetes</taxon>
        <taxon>Pleosporomycetidae</taxon>
        <taxon>Venturiales</taxon>
        <taxon>Cylindrosympodiaceae</taxon>
        <taxon>Tothia</taxon>
    </lineage>
</organism>
<evidence type="ECO:0000256" key="4">
    <source>
        <dbReference type="ARBA" id="ARBA00022968"/>
    </source>
</evidence>
<evidence type="ECO:0000256" key="1">
    <source>
        <dbReference type="ARBA" id="ARBA00004606"/>
    </source>
</evidence>
<dbReference type="PANTHER" id="PTHR23033">
    <property type="entry name" value="BETA1,3-GALACTOSYLTRANSFERASE"/>
    <property type="match status" value="1"/>
</dbReference>
<dbReference type="AlphaFoldDB" id="A0A9P4NH44"/>
<name>A0A9P4NH44_9PEZI</name>
<proteinExistence type="inferred from homology"/>
<dbReference type="Proteomes" id="UP000800235">
    <property type="component" value="Unassembled WGS sequence"/>
</dbReference>
<keyword evidence="8" id="KW-1185">Reference proteome</keyword>
<evidence type="ECO:0008006" key="9">
    <source>
        <dbReference type="Google" id="ProtNLM"/>
    </source>
</evidence>
<evidence type="ECO:0000256" key="2">
    <source>
        <dbReference type="ARBA" id="ARBA00006462"/>
    </source>
</evidence>
<comment type="similarity">
    <text evidence="2">Belongs to the glycosyltransferase 31 family. Beta3-Gal-T subfamily.</text>
</comment>
<keyword evidence="3" id="KW-0812">Transmembrane</keyword>
<dbReference type="EMBL" id="MU007105">
    <property type="protein sequence ID" value="KAF2420987.1"/>
    <property type="molecule type" value="Genomic_DNA"/>
</dbReference>
<evidence type="ECO:0000256" key="5">
    <source>
        <dbReference type="ARBA" id="ARBA00022989"/>
    </source>
</evidence>
<keyword evidence="5" id="KW-1133">Transmembrane helix</keyword>
<sequence length="455" mass="50956">MLWGKMLFSSPPSLPRFLILCCATITALYVLRHLSTLSPHSTSSAILSYTTLLSTLPHLPNPISNNPKTRASPSQRSDCAPFLPDLNNVVITVKTGASEASALIPTLLQTSLKCFPHVLLFSDMPQIIQGLGGPEGRAEGEEYKFHDSLSTVSHRVKEKNPTFDIYRHQLHLLETGFQNWTLTGLAEAMNVTLDKARDMAWSLDKYKFTHVLEMTWDLLPSKQWYFHIDGDTYIFASTLSAWLKTLDAREMIYGGALVCSGIAFAHGGSGYITSGVAMHHLAVTHKGMAAKMDSRAVDMPFGDLVLAHAMKDVGIEIKNAVPILNGGTADVVAFSYEFEELYKDLIEPTIPSYREHWDNTAASVIPTKNIPFIYSLEDCISACDANEECFQCMYDEIRCAINIHNFGLGVKAEPTEERRFQSWWNRTRIDAWVDKQKCGEVKFELRHDLRCARSL</sequence>
<protein>
    <recommendedName>
        <fullName evidence="9">Glycosyltransferase family 31 protein</fullName>
    </recommendedName>
</protein>
<dbReference type="GO" id="GO:0016020">
    <property type="term" value="C:membrane"/>
    <property type="evidence" value="ECO:0007669"/>
    <property type="project" value="UniProtKB-SubCell"/>
</dbReference>
<dbReference type="InterPro" id="IPR026050">
    <property type="entry name" value="C1GALT1/C1GALT1_chp1"/>
</dbReference>
<reference evidence="7" key="1">
    <citation type="journal article" date="2020" name="Stud. Mycol.">
        <title>101 Dothideomycetes genomes: a test case for predicting lifestyles and emergence of pathogens.</title>
        <authorList>
            <person name="Haridas S."/>
            <person name="Albert R."/>
            <person name="Binder M."/>
            <person name="Bloem J."/>
            <person name="Labutti K."/>
            <person name="Salamov A."/>
            <person name="Andreopoulos B."/>
            <person name="Baker S."/>
            <person name="Barry K."/>
            <person name="Bills G."/>
            <person name="Bluhm B."/>
            <person name="Cannon C."/>
            <person name="Castanera R."/>
            <person name="Culley D."/>
            <person name="Daum C."/>
            <person name="Ezra D."/>
            <person name="Gonzalez J."/>
            <person name="Henrissat B."/>
            <person name="Kuo A."/>
            <person name="Liang C."/>
            <person name="Lipzen A."/>
            <person name="Lutzoni F."/>
            <person name="Magnuson J."/>
            <person name="Mondo S."/>
            <person name="Nolan M."/>
            <person name="Ohm R."/>
            <person name="Pangilinan J."/>
            <person name="Park H.-J."/>
            <person name="Ramirez L."/>
            <person name="Alfaro M."/>
            <person name="Sun H."/>
            <person name="Tritt A."/>
            <person name="Yoshinaga Y."/>
            <person name="Zwiers L.-H."/>
            <person name="Turgeon B."/>
            <person name="Goodwin S."/>
            <person name="Spatafora J."/>
            <person name="Crous P."/>
            <person name="Grigoriev I."/>
        </authorList>
    </citation>
    <scope>NUCLEOTIDE SEQUENCE</scope>
    <source>
        <strain evidence="7">CBS 130266</strain>
    </source>
</reference>